<dbReference type="EMBL" id="JAIWYP010000001">
    <property type="protein sequence ID" value="KAH3885360.1"/>
    <property type="molecule type" value="Genomic_DNA"/>
</dbReference>
<feature type="compositionally biased region" description="Polar residues" evidence="1">
    <location>
        <begin position="157"/>
        <end position="183"/>
    </location>
</feature>
<comment type="caution">
    <text evidence="2">The sequence shown here is derived from an EMBL/GenBank/DDBJ whole genome shotgun (WGS) entry which is preliminary data.</text>
</comment>
<keyword evidence="3" id="KW-1185">Reference proteome</keyword>
<dbReference type="AlphaFoldDB" id="A0A9D4RZZ6"/>
<proteinExistence type="predicted"/>
<evidence type="ECO:0000313" key="3">
    <source>
        <dbReference type="Proteomes" id="UP000828390"/>
    </source>
</evidence>
<feature type="region of interest" description="Disordered" evidence="1">
    <location>
        <begin position="89"/>
        <end position="121"/>
    </location>
</feature>
<evidence type="ECO:0000313" key="2">
    <source>
        <dbReference type="EMBL" id="KAH3885360.1"/>
    </source>
</evidence>
<evidence type="ECO:0000256" key="1">
    <source>
        <dbReference type="SAM" id="MobiDB-lite"/>
    </source>
</evidence>
<name>A0A9D4RZZ6_DREPO</name>
<reference evidence="2" key="2">
    <citation type="submission" date="2020-11" db="EMBL/GenBank/DDBJ databases">
        <authorList>
            <person name="McCartney M.A."/>
            <person name="Auch B."/>
            <person name="Kono T."/>
            <person name="Mallez S."/>
            <person name="Becker A."/>
            <person name="Gohl D.M."/>
            <person name="Silverstein K.A.T."/>
            <person name="Koren S."/>
            <person name="Bechman K.B."/>
            <person name="Herman A."/>
            <person name="Abrahante J.E."/>
            <person name="Garbe J."/>
        </authorList>
    </citation>
    <scope>NUCLEOTIDE SEQUENCE</scope>
    <source>
        <strain evidence="2">Duluth1</strain>
        <tissue evidence="2">Whole animal</tissue>
    </source>
</reference>
<dbReference type="Proteomes" id="UP000828390">
    <property type="component" value="Unassembled WGS sequence"/>
</dbReference>
<gene>
    <name evidence="2" type="ORF">DPMN_009353</name>
</gene>
<protein>
    <submittedName>
        <fullName evidence="2">Uncharacterized protein</fullName>
    </submittedName>
</protein>
<sequence>MMVNDIPSGFKVSGVPNSKVIYFYSIQGVFRVVFEFGSNHMQRDCLQKLAQPWLSAFDEPLLQPDGEIAFKSDALPNYSSIFKLSNKTEVGQNTQPPYTDIGPKTQPLHTEEGPNTQPIHTEVGPNTKPLHTEVGPNTQPLHTEVWPNTKPLYTKVRPNNQPLRTDVEQSTQSLGHSSLPSENRNSDHAVCMDYLDSFEVKDGKPKGRRMLDLSEVCPCPGHNSSDTQVNGKNVETYKTIVHTMNENIGHLSVHQPRIAHLHRTCIQYIQYVLKQPSPDSMLVLFHIMEEFMEHQLDGADIRNHDSSYGMDENHFSLMCIMCTKVGEEFNKVRPFIKQKADTFKQENLLRLNELPSSIEIIDQLFPSFMVSLVVNWVRETQTACERDHTYTEGEGGADLDIQREAKQVQLILELCTGSLISSLAHLVQYQCSKQK</sequence>
<accession>A0A9D4RZZ6</accession>
<organism evidence="2 3">
    <name type="scientific">Dreissena polymorpha</name>
    <name type="common">Zebra mussel</name>
    <name type="synonym">Mytilus polymorpha</name>
    <dbReference type="NCBI Taxonomy" id="45954"/>
    <lineage>
        <taxon>Eukaryota</taxon>
        <taxon>Metazoa</taxon>
        <taxon>Spiralia</taxon>
        <taxon>Lophotrochozoa</taxon>
        <taxon>Mollusca</taxon>
        <taxon>Bivalvia</taxon>
        <taxon>Autobranchia</taxon>
        <taxon>Heteroconchia</taxon>
        <taxon>Euheterodonta</taxon>
        <taxon>Imparidentia</taxon>
        <taxon>Neoheterodontei</taxon>
        <taxon>Myida</taxon>
        <taxon>Dreissenoidea</taxon>
        <taxon>Dreissenidae</taxon>
        <taxon>Dreissena</taxon>
    </lineage>
</organism>
<dbReference type="SUPFAM" id="SSF58113">
    <property type="entry name" value="Apolipoprotein A-I"/>
    <property type="match status" value="1"/>
</dbReference>
<reference evidence="2" key="1">
    <citation type="journal article" date="2019" name="bioRxiv">
        <title>The Genome of the Zebra Mussel, Dreissena polymorpha: A Resource for Invasive Species Research.</title>
        <authorList>
            <person name="McCartney M.A."/>
            <person name="Auch B."/>
            <person name="Kono T."/>
            <person name="Mallez S."/>
            <person name="Zhang Y."/>
            <person name="Obille A."/>
            <person name="Becker A."/>
            <person name="Abrahante J.E."/>
            <person name="Garbe J."/>
            <person name="Badalamenti J.P."/>
            <person name="Herman A."/>
            <person name="Mangelson H."/>
            <person name="Liachko I."/>
            <person name="Sullivan S."/>
            <person name="Sone E.D."/>
            <person name="Koren S."/>
            <person name="Silverstein K.A.T."/>
            <person name="Beckman K.B."/>
            <person name="Gohl D.M."/>
        </authorList>
    </citation>
    <scope>NUCLEOTIDE SEQUENCE</scope>
    <source>
        <strain evidence="2">Duluth1</strain>
        <tissue evidence="2">Whole animal</tissue>
    </source>
</reference>
<feature type="region of interest" description="Disordered" evidence="1">
    <location>
        <begin position="151"/>
        <end position="185"/>
    </location>
</feature>